<accession>A0A498CAA9</accession>
<dbReference type="AlphaFoldDB" id="A0A498CAA9"/>
<evidence type="ECO:0000313" key="1">
    <source>
        <dbReference type="EMBL" id="RLK51436.1"/>
    </source>
</evidence>
<dbReference type="EMBL" id="RCDA01000001">
    <property type="protein sequence ID" value="RLK51436.1"/>
    <property type="molecule type" value="Genomic_DNA"/>
</dbReference>
<name>A0A498CAA9_9GAMM</name>
<dbReference type="RefSeq" id="WP_121441849.1">
    <property type="nucleotide sequence ID" value="NZ_RCDA01000001.1"/>
</dbReference>
<sequence length="278" mass="31213">MKLRYWHGLVALAVVGAVAVLGLQAWADREGRLALEEALEGLPAEWSADYDRVAVNLWNQRLHVFDLTVAHEGEQPLRVDELIVVDVDREHSPPHHLRVRAVGLHADPADGWPVPAADWSDDSAEWVFAYRYDPEAQALQVDEFRLNIPGRGWAVGRLHLTRFDLGETLRTHALELPEFEVAGLNLRYRDQGFFRALADESQAEALIPMVQGWAGRFGEPFFMETAEAVTVFLRDPVGLELRARPTEPVPLLDLVAMAMVTPEAIPARLDAQVRVVRD</sequence>
<organism evidence="1 2">
    <name type="scientific">Alkalispirillum mobile</name>
    <dbReference type="NCBI Taxonomy" id="85925"/>
    <lineage>
        <taxon>Bacteria</taxon>
        <taxon>Pseudomonadati</taxon>
        <taxon>Pseudomonadota</taxon>
        <taxon>Gammaproteobacteria</taxon>
        <taxon>Chromatiales</taxon>
        <taxon>Ectothiorhodospiraceae</taxon>
        <taxon>Alkalispirillum</taxon>
    </lineage>
</organism>
<protein>
    <submittedName>
        <fullName evidence="1">Uncharacterized protein</fullName>
    </submittedName>
</protein>
<dbReference type="Proteomes" id="UP000275461">
    <property type="component" value="Unassembled WGS sequence"/>
</dbReference>
<evidence type="ECO:0000313" key="2">
    <source>
        <dbReference type="Proteomes" id="UP000275461"/>
    </source>
</evidence>
<reference evidence="1 2" key="1">
    <citation type="submission" date="2018-10" db="EMBL/GenBank/DDBJ databases">
        <title>Genomic Encyclopedia of Type Strains, Phase IV (KMG-IV): sequencing the most valuable type-strain genomes for metagenomic binning, comparative biology and taxonomic classification.</title>
        <authorList>
            <person name="Goeker M."/>
        </authorList>
    </citation>
    <scope>NUCLEOTIDE SEQUENCE [LARGE SCALE GENOMIC DNA]</scope>
    <source>
        <strain evidence="1 2">DSM 12769</strain>
    </source>
</reference>
<comment type="caution">
    <text evidence="1">The sequence shown here is derived from an EMBL/GenBank/DDBJ whole genome shotgun (WGS) entry which is preliminary data.</text>
</comment>
<keyword evidence="2" id="KW-1185">Reference proteome</keyword>
<proteinExistence type="predicted"/>
<gene>
    <name evidence="1" type="ORF">DFR31_1377</name>
</gene>
<dbReference type="OrthoDB" id="5451386at2"/>